<dbReference type="SMART" id="SM00220">
    <property type="entry name" value="S_TKc"/>
    <property type="match status" value="1"/>
</dbReference>
<gene>
    <name evidence="9" type="ORF">PENTCL1PPCAC_21644</name>
</gene>
<dbReference type="InterPro" id="IPR050339">
    <property type="entry name" value="CC_SR_Kinase"/>
</dbReference>
<evidence type="ECO:0000256" key="4">
    <source>
        <dbReference type="ARBA" id="ARBA00022840"/>
    </source>
</evidence>
<dbReference type="EMBL" id="BTSX01000005">
    <property type="protein sequence ID" value="GMS99469.1"/>
    <property type="molecule type" value="Genomic_DNA"/>
</dbReference>
<dbReference type="PANTHER" id="PTHR11042">
    <property type="entry name" value="EUKARYOTIC TRANSLATION INITIATION FACTOR 2-ALPHA KINASE EIF2-ALPHA KINASE -RELATED"/>
    <property type="match status" value="1"/>
</dbReference>
<comment type="similarity">
    <text evidence="5">Belongs to the protein kinase superfamily. Ser/Thr protein kinase family. GCN2 subfamily.</text>
</comment>
<dbReference type="PROSITE" id="PS00107">
    <property type="entry name" value="PROTEIN_KINASE_ATP"/>
    <property type="match status" value="1"/>
</dbReference>
<keyword evidence="3" id="KW-0418">Kinase</keyword>
<dbReference type="FunFam" id="3.30.200.20:FF:000706">
    <property type="entry name" value="Protein kinase"/>
    <property type="match status" value="1"/>
</dbReference>
<dbReference type="GO" id="GO:0004694">
    <property type="term" value="F:eukaryotic translation initiation factor 2alpha kinase activity"/>
    <property type="evidence" value="ECO:0007669"/>
    <property type="project" value="TreeGrafter"/>
</dbReference>
<dbReference type="Pfam" id="PF00069">
    <property type="entry name" value="Pkinase"/>
    <property type="match status" value="1"/>
</dbReference>
<dbReference type="SUPFAM" id="SSF56112">
    <property type="entry name" value="Protein kinase-like (PK-like)"/>
    <property type="match status" value="1"/>
</dbReference>
<evidence type="ECO:0000256" key="2">
    <source>
        <dbReference type="ARBA" id="ARBA00022741"/>
    </source>
</evidence>
<keyword evidence="10" id="KW-1185">Reference proteome</keyword>
<evidence type="ECO:0000256" key="1">
    <source>
        <dbReference type="ARBA" id="ARBA00022679"/>
    </source>
</evidence>
<evidence type="ECO:0000256" key="7">
    <source>
        <dbReference type="RuleBase" id="RU000304"/>
    </source>
</evidence>
<keyword evidence="2 6" id="KW-0547">Nucleotide-binding</keyword>
<evidence type="ECO:0000313" key="9">
    <source>
        <dbReference type="EMBL" id="GMS99469.1"/>
    </source>
</evidence>
<evidence type="ECO:0000256" key="5">
    <source>
        <dbReference type="ARBA" id="ARBA00037982"/>
    </source>
</evidence>
<keyword evidence="1" id="KW-0808">Transferase</keyword>
<dbReference type="PROSITE" id="PS50011">
    <property type="entry name" value="PROTEIN_KINASE_DOM"/>
    <property type="match status" value="1"/>
</dbReference>
<name>A0AAV5TZ03_9BILA</name>
<reference evidence="9" key="1">
    <citation type="submission" date="2023-10" db="EMBL/GenBank/DDBJ databases">
        <title>Genome assembly of Pristionchus species.</title>
        <authorList>
            <person name="Yoshida K."/>
            <person name="Sommer R.J."/>
        </authorList>
    </citation>
    <scope>NUCLEOTIDE SEQUENCE</scope>
    <source>
        <strain evidence="9">RS0144</strain>
    </source>
</reference>
<keyword evidence="4 6" id="KW-0067">ATP-binding</keyword>
<proteinExistence type="inferred from homology"/>
<comment type="caution">
    <text evidence="9">The sequence shown here is derived from an EMBL/GenBank/DDBJ whole genome shotgun (WGS) entry which is preliminary data.</text>
</comment>
<organism evidence="9 10">
    <name type="scientific">Pristionchus entomophagus</name>
    <dbReference type="NCBI Taxonomy" id="358040"/>
    <lineage>
        <taxon>Eukaryota</taxon>
        <taxon>Metazoa</taxon>
        <taxon>Ecdysozoa</taxon>
        <taxon>Nematoda</taxon>
        <taxon>Chromadorea</taxon>
        <taxon>Rhabditida</taxon>
        <taxon>Rhabditina</taxon>
        <taxon>Diplogasteromorpha</taxon>
        <taxon>Diplogasteroidea</taxon>
        <taxon>Neodiplogasteridae</taxon>
        <taxon>Pristionchus</taxon>
    </lineage>
</organism>
<dbReference type="Gene3D" id="1.10.510.10">
    <property type="entry name" value="Transferase(Phosphotransferase) domain 1"/>
    <property type="match status" value="1"/>
</dbReference>
<sequence>RKTAPSVRRLRDNVIVVKSKYCAVFDDSDRFVYISDGNLHTLDTETLQFLTPLKIDRINCFTEISITDISGTYNDLITVVASKGSERFLVTAQLPIGYFTKPSSIDRLSMPSSTNFLSKTFNSKLNINVNHQGFNSRFNTDFTVKKILGVGAYGMVLEVVNVTDNWTYAVKRISVNSNVETKVLREAHAMAQLHHPGIVRYHNSWTEKPPKGWQDDADLEMLKKIGSPVNKLMIDYSESCVNLYIQMEKCNYSLAEWLAKNTTTSSRFINRMKSWFKQLVEAVAYIHGKNIIHRDLKPSNILYVDENHLKICDLGISTVRQIEGKDDTVTSRTRNMGTLLYMSPEQFGDKYSSQSDVFTLGLILTELCVVMTSAERSSIFNEYR</sequence>
<protein>
    <recommendedName>
        <fullName evidence="8">Protein kinase domain-containing protein</fullName>
    </recommendedName>
</protein>
<feature type="binding site" evidence="6">
    <location>
        <position position="171"/>
    </location>
    <ligand>
        <name>ATP</name>
        <dbReference type="ChEBI" id="CHEBI:30616"/>
    </ligand>
</feature>
<dbReference type="AlphaFoldDB" id="A0AAV5TZ03"/>
<dbReference type="InterPro" id="IPR000719">
    <property type="entry name" value="Prot_kinase_dom"/>
</dbReference>
<evidence type="ECO:0000259" key="8">
    <source>
        <dbReference type="PROSITE" id="PS50011"/>
    </source>
</evidence>
<dbReference type="PANTHER" id="PTHR11042:SF91">
    <property type="entry name" value="EUKARYOTIC TRANSLATION INITIATION FACTOR 2-ALPHA KINASE"/>
    <property type="match status" value="1"/>
</dbReference>
<dbReference type="GO" id="GO:0005737">
    <property type="term" value="C:cytoplasm"/>
    <property type="evidence" value="ECO:0007669"/>
    <property type="project" value="TreeGrafter"/>
</dbReference>
<accession>A0AAV5TZ03</accession>
<keyword evidence="7" id="KW-0723">Serine/threonine-protein kinase</keyword>
<dbReference type="InterPro" id="IPR011009">
    <property type="entry name" value="Kinase-like_dom_sf"/>
</dbReference>
<dbReference type="InterPro" id="IPR008271">
    <property type="entry name" value="Ser/Thr_kinase_AS"/>
</dbReference>
<feature type="non-terminal residue" evidence="9">
    <location>
        <position position="1"/>
    </location>
</feature>
<dbReference type="PROSITE" id="PS00108">
    <property type="entry name" value="PROTEIN_KINASE_ST"/>
    <property type="match status" value="1"/>
</dbReference>
<evidence type="ECO:0000256" key="6">
    <source>
        <dbReference type="PROSITE-ProRule" id="PRU10141"/>
    </source>
</evidence>
<dbReference type="Proteomes" id="UP001432027">
    <property type="component" value="Unassembled WGS sequence"/>
</dbReference>
<dbReference type="InterPro" id="IPR017441">
    <property type="entry name" value="Protein_kinase_ATP_BS"/>
</dbReference>
<evidence type="ECO:0000313" key="10">
    <source>
        <dbReference type="Proteomes" id="UP001432027"/>
    </source>
</evidence>
<feature type="domain" description="Protein kinase" evidence="8">
    <location>
        <begin position="142"/>
        <end position="384"/>
    </location>
</feature>
<dbReference type="Gene3D" id="3.30.200.20">
    <property type="entry name" value="Phosphorylase Kinase, domain 1"/>
    <property type="match status" value="1"/>
</dbReference>
<feature type="non-terminal residue" evidence="9">
    <location>
        <position position="384"/>
    </location>
</feature>
<dbReference type="GO" id="GO:0005634">
    <property type="term" value="C:nucleus"/>
    <property type="evidence" value="ECO:0007669"/>
    <property type="project" value="TreeGrafter"/>
</dbReference>
<evidence type="ECO:0000256" key="3">
    <source>
        <dbReference type="ARBA" id="ARBA00022777"/>
    </source>
</evidence>
<dbReference type="GO" id="GO:0005524">
    <property type="term" value="F:ATP binding"/>
    <property type="evidence" value="ECO:0007669"/>
    <property type="project" value="UniProtKB-UniRule"/>
</dbReference>